<accession>A0A9P3G6B7</accession>
<dbReference type="Proteomes" id="UP000703269">
    <property type="component" value="Unassembled WGS sequence"/>
</dbReference>
<dbReference type="InterPro" id="IPR036188">
    <property type="entry name" value="FAD/NAD-bd_sf"/>
</dbReference>
<dbReference type="Gene3D" id="3.50.50.60">
    <property type="entry name" value="FAD/NAD(P)-binding domain"/>
    <property type="match status" value="1"/>
</dbReference>
<evidence type="ECO:0000313" key="1">
    <source>
        <dbReference type="EMBL" id="GJE88877.1"/>
    </source>
</evidence>
<comment type="caution">
    <text evidence="1">The sequence shown here is derived from an EMBL/GenBank/DDBJ whole genome shotgun (WGS) entry which is preliminary data.</text>
</comment>
<gene>
    <name evidence="1" type="ORF">PsYK624_049640</name>
</gene>
<dbReference type="OrthoDB" id="417877at2759"/>
<protein>
    <submittedName>
        <fullName evidence="1">Uncharacterized protein</fullName>
    </submittedName>
</protein>
<keyword evidence="2" id="KW-1185">Reference proteome</keyword>
<reference evidence="1 2" key="1">
    <citation type="submission" date="2021-08" db="EMBL/GenBank/DDBJ databases">
        <title>Draft Genome Sequence of Phanerochaete sordida strain YK-624.</title>
        <authorList>
            <person name="Mori T."/>
            <person name="Dohra H."/>
            <person name="Suzuki T."/>
            <person name="Kawagishi H."/>
            <person name="Hirai H."/>
        </authorList>
    </citation>
    <scope>NUCLEOTIDE SEQUENCE [LARGE SCALE GENOMIC DNA]</scope>
    <source>
        <strain evidence="1 2">YK-624</strain>
    </source>
</reference>
<proteinExistence type="predicted"/>
<dbReference type="AlphaFoldDB" id="A0A9P3G6B7"/>
<evidence type="ECO:0000313" key="2">
    <source>
        <dbReference type="Proteomes" id="UP000703269"/>
    </source>
</evidence>
<dbReference type="EMBL" id="BPQB01000011">
    <property type="protein sequence ID" value="GJE88877.1"/>
    <property type="molecule type" value="Genomic_DNA"/>
</dbReference>
<sequence>MLGKCRMRALSFTLRIPAPSKWMFSSIVGLTTYAHDRAVLISDAVRLPVSPIPHMTPHQASGAAQGIRDARILVARSASLHASRATLLRLLHA</sequence>
<name>A0A9P3G6B7_9APHY</name>
<organism evidence="1 2">
    <name type="scientific">Phanerochaete sordida</name>
    <dbReference type="NCBI Taxonomy" id="48140"/>
    <lineage>
        <taxon>Eukaryota</taxon>
        <taxon>Fungi</taxon>
        <taxon>Dikarya</taxon>
        <taxon>Basidiomycota</taxon>
        <taxon>Agaricomycotina</taxon>
        <taxon>Agaricomycetes</taxon>
        <taxon>Polyporales</taxon>
        <taxon>Phanerochaetaceae</taxon>
        <taxon>Phanerochaete</taxon>
    </lineage>
</organism>